<organism evidence="2 3">
    <name type="scientific">Myriangium duriaei CBS 260.36</name>
    <dbReference type="NCBI Taxonomy" id="1168546"/>
    <lineage>
        <taxon>Eukaryota</taxon>
        <taxon>Fungi</taxon>
        <taxon>Dikarya</taxon>
        <taxon>Ascomycota</taxon>
        <taxon>Pezizomycotina</taxon>
        <taxon>Dothideomycetes</taxon>
        <taxon>Dothideomycetidae</taxon>
        <taxon>Myriangiales</taxon>
        <taxon>Myriangiaceae</taxon>
        <taxon>Myriangium</taxon>
    </lineage>
</organism>
<evidence type="ECO:0000313" key="3">
    <source>
        <dbReference type="Proteomes" id="UP000799439"/>
    </source>
</evidence>
<accession>A0A9P4IQP3</accession>
<dbReference type="OrthoDB" id="423498at2759"/>
<protein>
    <submittedName>
        <fullName evidence="2">Calcium-dependent phosphotriesterase</fullName>
    </submittedName>
</protein>
<dbReference type="InterPro" id="IPR013658">
    <property type="entry name" value="SGL"/>
</dbReference>
<dbReference type="InterPro" id="IPR052988">
    <property type="entry name" value="Oryzine_lactonohydrolase"/>
</dbReference>
<evidence type="ECO:0000313" key="2">
    <source>
        <dbReference type="EMBL" id="KAF2147931.1"/>
    </source>
</evidence>
<dbReference type="PANTHER" id="PTHR47064">
    <property type="entry name" value="PUTATIVE (AFU_ORTHOLOGUE AFUA_1G08990)-RELATED"/>
    <property type="match status" value="1"/>
</dbReference>
<gene>
    <name evidence="2" type="ORF">K461DRAFT_283070</name>
</gene>
<dbReference type="AlphaFoldDB" id="A0A9P4IQP3"/>
<dbReference type="Gene3D" id="2.120.10.30">
    <property type="entry name" value="TolB, C-terminal domain"/>
    <property type="match status" value="1"/>
</dbReference>
<reference evidence="2" key="1">
    <citation type="journal article" date="2020" name="Stud. Mycol.">
        <title>101 Dothideomycetes genomes: a test case for predicting lifestyles and emergence of pathogens.</title>
        <authorList>
            <person name="Haridas S."/>
            <person name="Albert R."/>
            <person name="Binder M."/>
            <person name="Bloem J."/>
            <person name="Labutti K."/>
            <person name="Salamov A."/>
            <person name="Andreopoulos B."/>
            <person name="Baker S."/>
            <person name="Barry K."/>
            <person name="Bills G."/>
            <person name="Bluhm B."/>
            <person name="Cannon C."/>
            <person name="Castanera R."/>
            <person name="Culley D."/>
            <person name="Daum C."/>
            <person name="Ezra D."/>
            <person name="Gonzalez J."/>
            <person name="Henrissat B."/>
            <person name="Kuo A."/>
            <person name="Liang C."/>
            <person name="Lipzen A."/>
            <person name="Lutzoni F."/>
            <person name="Magnuson J."/>
            <person name="Mondo S."/>
            <person name="Nolan M."/>
            <person name="Ohm R."/>
            <person name="Pangilinan J."/>
            <person name="Park H.-J."/>
            <person name="Ramirez L."/>
            <person name="Alfaro M."/>
            <person name="Sun H."/>
            <person name="Tritt A."/>
            <person name="Yoshinaga Y."/>
            <person name="Zwiers L.-H."/>
            <person name="Turgeon B."/>
            <person name="Goodwin S."/>
            <person name="Spatafora J."/>
            <person name="Crous P."/>
            <person name="Grigoriev I."/>
        </authorList>
    </citation>
    <scope>NUCLEOTIDE SEQUENCE</scope>
    <source>
        <strain evidence="2">CBS 260.36</strain>
    </source>
</reference>
<feature type="domain" description="SMP-30/Gluconolactonase/LRE-like region" evidence="1">
    <location>
        <begin position="37"/>
        <end position="212"/>
    </location>
</feature>
<evidence type="ECO:0000259" key="1">
    <source>
        <dbReference type="Pfam" id="PF08450"/>
    </source>
</evidence>
<dbReference type="Pfam" id="PF08450">
    <property type="entry name" value="SGL"/>
    <property type="match status" value="1"/>
</dbReference>
<dbReference type="Proteomes" id="UP000799439">
    <property type="component" value="Unassembled WGS sequence"/>
</dbReference>
<comment type="caution">
    <text evidence="2">The sequence shown here is derived from an EMBL/GenBank/DDBJ whole genome shotgun (WGS) entry which is preliminary data.</text>
</comment>
<dbReference type="PANTHER" id="PTHR47064:SF2">
    <property type="entry name" value="SMP-30_GLUCONOLACTONASE_LRE-LIKE REGION DOMAIN-CONTAINING PROTEIN-RELATED"/>
    <property type="match status" value="1"/>
</dbReference>
<keyword evidence="3" id="KW-1185">Reference proteome</keyword>
<name>A0A9P4IQP3_9PEZI</name>
<proteinExistence type="predicted"/>
<dbReference type="EMBL" id="ML996094">
    <property type="protein sequence ID" value="KAF2147931.1"/>
    <property type="molecule type" value="Genomic_DNA"/>
</dbReference>
<dbReference type="InterPro" id="IPR011042">
    <property type="entry name" value="6-blade_b-propeller_TolB-like"/>
</dbReference>
<sequence length="232" mass="25142">MANGATRYQDGVLICDQGNPSAPSALTLMKFAEPHSTSIFVQNFLGTQFNSPNDVVVHTDGSVWLTDPAYGFEQGFRPKPSLPSQVYRYDPKTRDIRPVADGFDHPNGLAFSPDEKTLYITDTGSALGNGSIDRTRPSTIYAFDLKKYSKQMFLTNRRLFAMSDNGVPDGIKVDQRGNVYAGCGDGIHVWSPGGVLLGKILIPGGIANFVFGKGGYIFALGEKKLWLVGLAA</sequence>
<dbReference type="SUPFAM" id="SSF63829">
    <property type="entry name" value="Calcium-dependent phosphotriesterase"/>
    <property type="match status" value="1"/>
</dbReference>